<name>A0ABP9V2B5_9BACT</name>
<keyword evidence="2" id="KW-0812">Transmembrane</keyword>
<protein>
    <submittedName>
        <fullName evidence="3">Uncharacterized protein</fullName>
    </submittedName>
</protein>
<accession>A0ABP9V2B5</accession>
<dbReference type="Proteomes" id="UP001424741">
    <property type="component" value="Unassembled WGS sequence"/>
</dbReference>
<dbReference type="RefSeq" id="WP_346188853.1">
    <property type="nucleotide sequence ID" value="NZ_BAABRL010000007.1"/>
</dbReference>
<evidence type="ECO:0000256" key="2">
    <source>
        <dbReference type="SAM" id="Phobius"/>
    </source>
</evidence>
<keyword evidence="2" id="KW-0472">Membrane</keyword>
<evidence type="ECO:0000256" key="1">
    <source>
        <dbReference type="SAM" id="MobiDB-lite"/>
    </source>
</evidence>
<sequence length="219" mass="23997">MSTHVVKPIGQVALPGFLCGLAGAGLAIGLDVMGVLGVAQQRLTEVFQGKPFYQQDFSTWAPHWDWALGGGLGILVALAVLDSPGAWRRFFVGFFALVLLIGVAPLLVLWGKFWSPVVPAVAVIWSWFCAVVYSSQHRMPCDIALHLGEEHIHLKTSEEIIEEVVEEEHIRVETVPFPLPVKKQEEEVSSKPSSGTDELSDGVSRWKPNTSEEASRKEG</sequence>
<dbReference type="EMBL" id="BAABRL010000007">
    <property type="protein sequence ID" value="GAA5496130.1"/>
    <property type="molecule type" value="Genomic_DNA"/>
</dbReference>
<evidence type="ECO:0000313" key="3">
    <source>
        <dbReference type="EMBL" id="GAA5496130.1"/>
    </source>
</evidence>
<gene>
    <name evidence="3" type="ORF">Rhal01_02312</name>
</gene>
<evidence type="ECO:0000313" key="4">
    <source>
        <dbReference type="Proteomes" id="UP001424741"/>
    </source>
</evidence>
<keyword evidence="4" id="KW-1185">Reference proteome</keyword>
<feature type="region of interest" description="Disordered" evidence="1">
    <location>
        <begin position="183"/>
        <end position="219"/>
    </location>
</feature>
<organism evidence="3 4">
    <name type="scientific">Rubritalea halochordaticola</name>
    <dbReference type="NCBI Taxonomy" id="714537"/>
    <lineage>
        <taxon>Bacteria</taxon>
        <taxon>Pseudomonadati</taxon>
        <taxon>Verrucomicrobiota</taxon>
        <taxon>Verrucomicrobiia</taxon>
        <taxon>Verrucomicrobiales</taxon>
        <taxon>Rubritaleaceae</taxon>
        <taxon>Rubritalea</taxon>
    </lineage>
</organism>
<feature type="transmembrane region" description="Helical" evidence="2">
    <location>
        <begin position="60"/>
        <end position="81"/>
    </location>
</feature>
<comment type="caution">
    <text evidence="3">The sequence shown here is derived from an EMBL/GenBank/DDBJ whole genome shotgun (WGS) entry which is preliminary data.</text>
</comment>
<feature type="transmembrane region" description="Helical" evidence="2">
    <location>
        <begin position="116"/>
        <end position="133"/>
    </location>
</feature>
<reference evidence="3 4" key="1">
    <citation type="submission" date="2024-02" db="EMBL/GenBank/DDBJ databases">
        <title>Rubritalea halochordaticola NBRC 107102.</title>
        <authorList>
            <person name="Ichikawa N."/>
            <person name="Katano-Makiyama Y."/>
            <person name="Hidaka K."/>
        </authorList>
    </citation>
    <scope>NUCLEOTIDE SEQUENCE [LARGE SCALE GENOMIC DNA]</scope>
    <source>
        <strain evidence="3 4">NBRC 107102</strain>
    </source>
</reference>
<proteinExistence type="predicted"/>
<keyword evidence="2" id="KW-1133">Transmembrane helix</keyword>
<feature type="transmembrane region" description="Helical" evidence="2">
    <location>
        <begin position="12"/>
        <end position="40"/>
    </location>
</feature>
<feature type="transmembrane region" description="Helical" evidence="2">
    <location>
        <begin position="90"/>
        <end position="110"/>
    </location>
</feature>